<keyword evidence="1" id="KW-0812">Transmembrane</keyword>
<organism evidence="2 3">
    <name type="scientific">Bacillus infantis NRRL B-14911</name>
    <dbReference type="NCBI Taxonomy" id="1367477"/>
    <lineage>
        <taxon>Bacteria</taxon>
        <taxon>Bacillati</taxon>
        <taxon>Bacillota</taxon>
        <taxon>Bacilli</taxon>
        <taxon>Bacillales</taxon>
        <taxon>Bacillaceae</taxon>
        <taxon>Bacillus</taxon>
    </lineage>
</organism>
<keyword evidence="1" id="KW-0472">Membrane</keyword>
<evidence type="ECO:0000256" key="1">
    <source>
        <dbReference type="SAM" id="Phobius"/>
    </source>
</evidence>
<dbReference type="HOGENOM" id="CLU_3304774_0_0_9"/>
<proteinExistence type="predicted"/>
<feature type="transmembrane region" description="Helical" evidence="1">
    <location>
        <begin position="20"/>
        <end position="38"/>
    </location>
</feature>
<evidence type="ECO:0000313" key="3">
    <source>
        <dbReference type="Proteomes" id="UP000017805"/>
    </source>
</evidence>
<reference evidence="2 3" key="1">
    <citation type="submission" date="2013-07" db="EMBL/GenBank/DDBJ databases">
        <title>Complete genome sequence of Bacillus infantis NRRL B-14911 that has potential to induce cardiac disease by antigenic mimicry.</title>
        <authorList>
            <person name="Massilamany C."/>
            <person name="Smith T.P.L."/>
            <person name="Loy J.D."/>
            <person name="Barletta R."/>
            <person name="Reddy J."/>
        </authorList>
    </citation>
    <scope>NUCLEOTIDE SEQUENCE [LARGE SCALE GENOMIC DNA]</scope>
    <source>
        <strain evidence="2 3">NRRL B-14911</strain>
    </source>
</reference>
<protein>
    <submittedName>
        <fullName evidence="2">Uncharacterized protein</fullName>
    </submittedName>
</protein>
<name>U5LD53_9BACI</name>
<sequence length="39" mass="4550">MSPDARLEVFVKKENIDAVLWNFYNSNLALLSFIAFFLL</sequence>
<dbReference type="KEGG" id="bif:N288_19385"/>
<evidence type="ECO:0000313" key="2">
    <source>
        <dbReference type="EMBL" id="AGX05754.1"/>
    </source>
</evidence>
<dbReference type="AlphaFoldDB" id="U5LD53"/>
<accession>U5LD53</accession>
<keyword evidence="3" id="KW-1185">Reference proteome</keyword>
<dbReference type="PATRIC" id="fig|1367477.3.peg.3873"/>
<dbReference type="EMBL" id="CP006643">
    <property type="protein sequence ID" value="AGX05754.1"/>
    <property type="molecule type" value="Genomic_DNA"/>
</dbReference>
<keyword evidence="1" id="KW-1133">Transmembrane helix</keyword>
<dbReference type="STRING" id="1367477.N288_19385"/>
<gene>
    <name evidence="2" type="ORF">N288_19385</name>
</gene>
<dbReference type="Proteomes" id="UP000017805">
    <property type="component" value="Chromosome"/>
</dbReference>